<dbReference type="Gramene" id="OPUNC07G17370.1">
    <property type="protein sequence ID" value="OPUNC07G17370.1"/>
    <property type="gene ID" value="OPUNC07G17370"/>
</dbReference>
<dbReference type="AlphaFoldDB" id="A0A0E0LM55"/>
<evidence type="ECO:0000313" key="1">
    <source>
        <dbReference type="EnsemblPlants" id="OPUNC07G17370.1"/>
    </source>
</evidence>
<accession>A0A0E0LM55</accession>
<protein>
    <submittedName>
        <fullName evidence="1">Uncharacterized protein</fullName>
    </submittedName>
</protein>
<proteinExistence type="predicted"/>
<organism evidence="1">
    <name type="scientific">Oryza punctata</name>
    <name type="common">Red rice</name>
    <dbReference type="NCBI Taxonomy" id="4537"/>
    <lineage>
        <taxon>Eukaryota</taxon>
        <taxon>Viridiplantae</taxon>
        <taxon>Streptophyta</taxon>
        <taxon>Embryophyta</taxon>
        <taxon>Tracheophyta</taxon>
        <taxon>Spermatophyta</taxon>
        <taxon>Magnoliopsida</taxon>
        <taxon>Liliopsida</taxon>
        <taxon>Poales</taxon>
        <taxon>Poaceae</taxon>
        <taxon>BOP clade</taxon>
        <taxon>Oryzoideae</taxon>
        <taxon>Oryzeae</taxon>
        <taxon>Oryzinae</taxon>
        <taxon>Oryza</taxon>
    </lineage>
</organism>
<dbReference type="HOGENOM" id="CLU_2472946_0_0_1"/>
<keyword evidence="2" id="KW-1185">Reference proteome</keyword>
<reference evidence="1" key="1">
    <citation type="submission" date="2015-04" db="UniProtKB">
        <authorList>
            <consortium name="EnsemblPlants"/>
        </authorList>
    </citation>
    <scope>IDENTIFICATION</scope>
</reference>
<name>A0A0E0LM55_ORYPU</name>
<dbReference type="Proteomes" id="UP000026962">
    <property type="component" value="Chromosome 7"/>
</dbReference>
<sequence length="88" mass="10049">MTRDRGSKGESHIRPNIGEAVYHIAYAARGLHLGGLFAPDAKPYPNTVSTLDVFVHFCEMFVGGVYFFSRSNSIFLDIPKKDKWEEWR</sequence>
<reference evidence="1" key="2">
    <citation type="submission" date="2018-05" db="EMBL/GenBank/DDBJ databases">
        <title>OpunRS2 (Oryza punctata Reference Sequence Version 2).</title>
        <authorList>
            <person name="Zhang J."/>
            <person name="Kudrna D."/>
            <person name="Lee S."/>
            <person name="Talag J."/>
            <person name="Welchert J."/>
            <person name="Wing R.A."/>
        </authorList>
    </citation>
    <scope>NUCLEOTIDE SEQUENCE [LARGE SCALE GENOMIC DNA]</scope>
</reference>
<dbReference type="EnsemblPlants" id="OPUNC07G17370.1">
    <property type="protein sequence ID" value="OPUNC07G17370.1"/>
    <property type="gene ID" value="OPUNC07G17370"/>
</dbReference>
<evidence type="ECO:0000313" key="2">
    <source>
        <dbReference type="Proteomes" id="UP000026962"/>
    </source>
</evidence>